<dbReference type="GO" id="GO:0009401">
    <property type="term" value="P:phosphoenolpyruvate-dependent sugar phosphotransferase system"/>
    <property type="evidence" value="ECO:0007669"/>
    <property type="project" value="UniProtKB-KW"/>
</dbReference>
<dbReference type="GO" id="GO:0090563">
    <property type="term" value="F:protein-phosphocysteine-sugar phosphotransferase activity"/>
    <property type="evidence" value="ECO:0007669"/>
    <property type="project" value="TreeGrafter"/>
</dbReference>
<dbReference type="InterPro" id="IPR003501">
    <property type="entry name" value="PTS_EIIB_2/3"/>
</dbReference>
<evidence type="ECO:0000256" key="4">
    <source>
        <dbReference type="ARBA" id="ARBA00022679"/>
    </source>
</evidence>
<evidence type="ECO:0000313" key="9">
    <source>
        <dbReference type="Proteomes" id="UP000051166"/>
    </source>
</evidence>
<feature type="domain" description="PTS EIIB type-2" evidence="7">
    <location>
        <begin position="1"/>
        <end position="77"/>
    </location>
</feature>
<keyword evidence="9" id="KW-1185">Reference proteome</keyword>
<dbReference type="PANTHER" id="PTHR30505:SF0">
    <property type="entry name" value="FRUCTOSE-LIKE PTS SYSTEM EIIBC COMPONENT-RELATED"/>
    <property type="match status" value="1"/>
</dbReference>
<dbReference type="InterPro" id="IPR050864">
    <property type="entry name" value="Bacterial_PTS_Sugar_Transport"/>
</dbReference>
<dbReference type="GO" id="GO:0016301">
    <property type="term" value="F:kinase activity"/>
    <property type="evidence" value="ECO:0007669"/>
    <property type="project" value="UniProtKB-KW"/>
</dbReference>
<evidence type="ECO:0000256" key="3">
    <source>
        <dbReference type="ARBA" id="ARBA00022597"/>
    </source>
</evidence>
<evidence type="ECO:0000256" key="2">
    <source>
        <dbReference type="ARBA" id="ARBA00022553"/>
    </source>
</evidence>
<dbReference type="Pfam" id="PF02302">
    <property type="entry name" value="PTS_IIB"/>
    <property type="match status" value="1"/>
</dbReference>
<dbReference type="AlphaFoldDB" id="A0A0R1V5B8"/>
<dbReference type="EMBL" id="AZFQ01000036">
    <property type="protein sequence ID" value="KRL98739.1"/>
    <property type="molecule type" value="Genomic_DNA"/>
</dbReference>
<dbReference type="InterPro" id="IPR013011">
    <property type="entry name" value="PTS_EIIB_2"/>
</dbReference>
<dbReference type="CDD" id="cd05569">
    <property type="entry name" value="PTS_IIB_fructose"/>
    <property type="match status" value="1"/>
</dbReference>
<proteinExistence type="predicted"/>
<dbReference type="PATRIC" id="fig|1423801.4.peg.556"/>
<sequence length="90" mass="9797">MEDAAKKLGDEIKIETQGTIGIENKLSANDIKEADIVILAIDVKISGEERFENKKKVKVSTETAIKSPNKLIAKLHEIAGKQILNGKARG</sequence>
<gene>
    <name evidence="8" type="ORF">FD50_GL000547</name>
</gene>
<comment type="caution">
    <text evidence="8">The sequence shown here is derived from an EMBL/GenBank/DDBJ whole genome shotgun (WGS) entry which is preliminary data.</text>
</comment>
<organism evidence="8 9">
    <name type="scientific">Liquorilactobacillus satsumensis DSM 16230 = JCM 12392</name>
    <dbReference type="NCBI Taxonomy" id="1423801"/>
    <lineage>
        <taxon>Bacteria</taxon>
        <taxon>Bacillati</taxon>
        <taxon>Bacillota</taxon>
        <taxon>Bacilli</taxon>
        <taxon>Lactobacillales</taxon>
        <taxon>Lactobacillaceae</taxon>
        <taxon>Liquorilactobacillus</taxon>
    </lineage>
</organism>
<keyword evidence="3" id="KW-0762">Sugar transport</keyword>
<keyword evidence="5" id="KW-0598">Phosphotransferase system</keyword>
<accession>A0A0R1V5B8</accession>
<dbReference type="Gene3D" id="3.40.50.2300">
    <property type="match status" value="1"/>
</dbReference>
<keyword evidence="4" id="KW-0808">Transferase</keyword>
<dbReference type="InterPro" id="IPR003353">
    <property type="entry name" value="PTS_IIB_fruc"/>
</dbReference>
<evidence type="ECO:0000259" key="7">
    <source>
        <dbReference type="PROSITE" id="PS51099"/>
    </source>
</evidence>
<keyword evidence="1" id="KW-0813">Transport</keyword>
<keyword evidence="6" id="KW-0418">Kinase</keyword>
<evidence type="ECO:0000256" key="6">
    <source>
        <dbReference type="ARBA" id="ARBA00022777"/>
    </source>
</evidence>
<reference evidence="8 9" key="1">
    <citation type="journal article" date="2015" name="Genome Announc.">
        <title>Expanding the biotechnology potential of lactobacilli through comparative genomics of 213 strains and associated genera.</title>
        <authorList>
            <person name="Sun Z."/>
            <person name="Harris H.M."/>
            <person name="McCann A."/>
            <person name="Guo C."/>
            <person name="Argimon S."/>
            <person name="Zhang W."/>
            <person name="Yang X."/>
            <person name="Jeffery I.B."/>
            <person name="Cooney J.C."/>
            <person name="Kagawa T.F."/>
            <person name="Liu W."/>
            <person name="Song Y."/>
            <person name="Salvetti E."/>
            <person name="Wrobel A."/>
            <person name="Rasinkangas P."/>
            <person name="Parkhill J."/>
            <person name="Rea M.C."/>
            <person name="O'Sullivan O."/>
            <person name="Ritari J."/>
            <person name="Douillard F.P."/>
            <person name="Paul Ross R."/>
            <person name="Yang R."/>
            <person name="Briner A.E."/>
            <person name="Felis G.E."/>
            <person name="de Vos W.M."/>
            <person name="Barrangou R."/>
            <person name="Klaenhammer T.R."/>
            <person name="Caufield P.W."/>
            <person name="Cui Y."/>
            <person name="Zhang H."/>
            <person name="O'Toole P.W."/>
        </authorList>
    </citation>
    <scope>NUCLEOTIDE SEQUENCE [LARGE SCALE GENOMIC DNA]</scope>
    <source>
        <strain evidence="8 9">DSM 16230</strain>
    </source>
</reference>
<name>A0A0R1V5B8_9LACO</name>
<evidence type="ECO:0000256" key="1">
    <source>
        <dbReference type="ARBA" id="ARBA00022448"/>
    </source>
</evidence>
<dbReference type="PANTHER" id="PTHR30505">
    <property type="entry name" value="FRUCTOSE-LIKE PERMEASE"/>
    <property type="match status" value="1"/>
</dbReference>
<dbReference type="GO" id="GO:0005886">
    <property type="term" value="C:plasma membrane"/>
    <property type="evidence" value="ECO:0007669"/>
    <property type="project" value="TreeGrafter"/>
</dbReference>
<keyword evidence="2" id="KW-0597">Phosphoprotein</keyword>
<dbReference type="InterPro" id="IPR036095">
    <property type="entry name" value="PTS_EIIB-like_sf"/>
</dbReference>
<dbReference type="GO" id="GO:0022877">
    <property type="term" value="F:protein-N(PI)-phosphohistidine-fructose phosphotransferase system transporter activity"/>
    <property type="evidence" value="ECO:0007669"/>
    <property type="project" value="InterPro"/>
</dbReference>
<evidence type="ECO:0000256" key="5">
    <source>
        <dbReference type="ARBA" id="ARBA00022683"/>
    </source>
</evidence>
<dbReference type="PROSITE" id="PS51099">
    <property type="entry name" value="PTS_EIIB_TYPE_2"/>
    <property type="match status" value="1"/>
</dbReference>
<dbReference type="STRING" id="1423801.FD50_GL000547"/>
<dbReference type="Proteomes" id="UP000051166">
    <property type="component" value="Unassembled WGS sequence"/>
</dbReference>
<dbReference type="SUPFAM" id="SSF52794">
    <property type="entry name" value="PTS system IIB component-like"/>
    <property type="match status" value="1"/>
</dbReference>
<protein>
    <recommendedName>
        <fullName evidence="7">PTS EIIB type-2 domain-containing protein</fullName>
    </recommendedName>
</protein>
<evidence type="ECO:0000313" key="8">
    <source>
        <dbReference type="EMBL" id="KRL98739.1"/>
    </source>
</evidence>